<evidence type="ECO:0000256" key="2">
    <source>
        <dbReference type="SAM" id="Phobius"/>
    </source>
</evidence>
<dbReference type="RefSeq" id="WP_187005677.1">
    <property type="nucleotide sequence ID" value="NZ_JACRWD010000001.1"/>
</dbReference>
<keyword evidence="2" id="KW-0472">Membrane</keyword>
<proteinExistence type="predicted"/>
<protein>
    <submittedName>
        <fullName evidence="3">Uncharacterized protein</fullName>
    </submittedName>
</protein>
<sequence>MKKFNKNIQNEFEELSDTNTKKSKPDEIIDKVNIYEEDSYKQFKDDEEKDEYITPSMKKFRTVIGGICIAMFIFFMFQGVLNQDYRDNLTSGAIENIKVGDILSKENLKLDAKDASIDVASGFGNLEIAIWNFAEKEDNDYVQVFIDGVAQGAPFSIRHKPVKISVPDKGVIQVQGVRDGSNNGITYAVHFNKTGETYLNTVPLNSKNTYTIISK</sequence>
<comment type="caution">
    <text evidence="3">The sequence shown here is derived from an EMBL/GenBank/DDBJ whole genome shotgun (WGS) entry which is preliminary data.</text>
</comment>
<name>A0ABR7K2V0_9FIRM</name>
<keyword evidence="2" id="KW-1133">Transmembrane helix</keyword>
<keyword evidence="2" id="KW-0812">Transmembrane</keyword>
<dbReference type="EMBL" id="JACRWD010000001">
    <property type="protein sequence ID" value="MBC6003423.1"/>
    <property type="molecule type" value="Genomic_DNA"/>
</dbReference>
<dbReference type="Proteomes" id="UP000611796">
    <property type="component" value="Unassembled WGS sequence"/>
</dbReference>
<gene>
    <name evidence="3" type="ORF">H8891_06390</name>
</gene>
<evidence type="ECO:0000256" key="1">
    <source>
        <dbReference type="SAM" id="MobiDB-lite"/>
    </source>
</evidence>
<accession>A0ABR7K2V0</accession>
<feature type="region of interest" description="Disordered" evidence="1">
    <location>
        <begin position="1"/>
        <end position="23"/>
    </location>
</feature>
<feature type="compositionally biased region" description="Polar residues" evidence="1">
    <location>
        <begin position="1"/>
        <end position="10"/>
    </location>
</feature>
<keyword evidence="4" id="KW-1185">Reference proteome</keyword>
<organism evidence="3 4">
    <name type="scientific">Paeniclostridium hominis</name>
    <dbReference type="NCBI Taxonomy" id="2764329"/>
    <lineage>
        <taxon>Bacteria</taxon>
        <taxon>Bacillati</taxon>
        <taxon>Bacillota</taxon>
        <taxon>Clostridia</taxon>
        <taxon>Peptostreptococcales</taxon>
        <taxon>Peptostreptococcaceae</taxon>
        <taxon>Paeniclostridium</taxon>
    </lineage>
</organism>
<evidence type="ECO:0000313" key="3">
    <source>
        <dbReference type="EMBL" id="MBC6003423.1"/>
    </source>
</evidence>
<reference evidence="3 4" key="1">
    <citation type="submission" date="2020-08" db="EMBL/GenBank/DDBJ databases">
        <authorList>
            <person name="Liu C."/>
            <person name="Sun Q."/>
        </authorList>
    </citation>
    <scope>NUCLEOTIDE SEQUENCE [LARGE SCALE GENOMIC DNA]</scope>
    <source>
        <strain evidence="3 4">NSJ-45</strain>
    </source>
</reference>
<feature type="transmembrane region" description="Helical" evidence="2">
    <location>
        <begin position="62"/>
        <end position="81"/>
    </location>
</feature>
<evidence type="ECO:0000313" key="4">
    <source>
        <dbReference type="Proteomes" id="UP000611796"/>
    </source>
</evidence>